<feature type="compositionally biased region" description="Basic residues" evidence="1">
    <location>
        <begin position="56"/>
        <end position="69"/>
    </location>
</feature>
<feature type="region of interest" description="Disordered" evidence="1">
    <location>
        <begin position="36"/>
        <end position="69"/>
    </location>
</feature>
<gene>
    <name evidence="2" type="ORF">RB2654_04904</name>
</gene>
<name>A3VLC9_9RHOB</name>
<proteinExistence type="predicted"/>
<dbReference type="eggNOG" id="ENOG5033GT6">
    <property type="taxonomic scope" value="Bacteria"/>
</dbReference>
<dbReference type="OrthoDB" id="7871856at2"/>
<protein>
    <submittedName>
        <fullName evidence="2">Uncharacterized protein</fullName>
    </submittedName>
</protein>
<dbReference type="RefSeq" id="WP_008329238.1">
    <property type="nucleotide sequence ID" value="NZ_CH902578.1"/>
</dbReference>
<dbReference type="HOGENOM" id="CLU_196840_1_0_5"/>
<dbReference type="STRING" id="314271.RB2654_04904"/>
<evidence type="ECO:0000256" key="1">
    <source>
        <dbReference type="SAM" id="MobiDB-lite"/>
    </source>
</evidence>
<evidence type="ECO:0000313" key="2">
    <source>
        <dbReference type="EMBL" id="EAQ10934.1"/>
    </source>
</evidence>
<comment type="caution">
    <text evidence="2">The sequence shown here is derived from an EMBL/GenBank/DDBJ whole genome shotgun (WGS) entry which is preliminary data.</text>
</comment>
<sequence length="69" mass="7833">MNIERMITMVVRMVLGRLVHKGVDAGIDYAARRGKPQGEMTAEDRQRAKAANQTARRAKQASKLVRRIR</sequence>
<dbReference type="AlphaFoldDB" id="A3VLC9"/>
<dbReference type="Proteomes" id="UP000002931">
    <property type="component" value="Unassembled WGS sequence"/>
</dbReference>
<organism evidence="2 3">
    <name type="scientific">Maritimibacter alkaliphilus HTCC2654</name>
    <dbReference type="NCBI Taxonomy" id="314271"/>
    <lineage>
        <taxon>Bacteria</taxon>
        <taxon>Pseudomonadati</taxon>
        <taxon>Pseudomonadota</taxon>
        <taxon>Alphaproteobacteria</taxon>
        <taxon>Rhodobacterales</taxon>
        <taxon>Roseobacteraceae</taxon>
        <taxon>Maritimibacter</taxon>
    </lineage>
</organism>
<accession>A3VLC9</accession>
<reference evidence="2 3" key="1">
    <citation type="journal article" date="2010" name="J. Bacteriol.">
        <title>Genome sequences of Pelagibaca bermudensis HTCC2601T and Maritimibacter alkaliphilus HTCC2654T, the type strains of two marine Roseobacter genera.</title>
        <authorList>
            <person name="Thrash J.C."/>
            <person name="Cho J.C."/>
            <person name="Ferriera S."/>
            <person name="Johnson J."/>
            <person name="Vergin K.L."/>
            <person name="Giovannoni S.J."/>
        </authorList>
    </citation>
    <scope>NUCLEOTIDE SEQUENCE [LARGE SCALE GENOMIC DNA]</scope>
    <source>
        <strain evidence="2 3">HTCC2654</strain>
    </source>
</reference>
<evidence type="ECO:0000313" key="3">
    <source>
        <dbReference type="Proteomes" id="UP000002931"/>
    </source>
</evidence>
<dbReference type="EMBL" id="AAMT01000022">
    <property type="protein sequence ID" value="EAQ10934.1"/>
    <property type="molecule type" value="Genomic_DNA"/>
</dbReference>
<keyword evidence="3" id="KW-1185">Reference proteome</keyword>